<evidence type="ECO:0000256" key="1">
    <source>
        <dbReference type="ARBA" id="ARBA00007953"/>
    </source>
</evidence>
<protein>
    <recommendedName>
        <fullName evidence="4">tRNA pseudouridine synthase D</fullName>
        <ecNumber evidence="4">5.4.99.27</ecNumber>
    </recommendedName>
    <alternativeName>
        <fullName evidence="4">tRNA pseudouridine(13) synthase</fullName>
    </alternativeName>
    <alternativeName>
        <fullName evidence="4">tRNA pseudouridylate synthase D</fullName>
    </alternativeName>
    <alternativeName>
        <fullName evidence="4">tRNA-uridine isomerase D</fullName>
    </alternativeName>
</protein>
<dbReference type="GO" id="GO:0031119">
    <property type="term" value="P:tRNA pseudouridine synthesis"/>
    <property type="evidence" value="ECO:0007669"/>
    <property type="project" value="UniProtKB-UniRule"/>
</dbReference>
<gene>
    <name evidence="4 6" type="primary">truD</name>
    <name evidence="6" type="ORF">GWK36_06060</name>
</gene>
<name>A0A6G7VCN7_9GAMM</name>
<dbReference type="Gene3D" id="3.30.2350.20">
    <property type="entry name" value="TruD, catalytic domain"/>
    <property type="match status" value="1"/>
</dbReference>
<dbReference type="InterPro" id="IPR042214">
    <property type="entry name" value="TruD_catalytic"/>
</dbReference>
<keyword evidence="7" id="KW-1185">Reference proteome</keyword>
<dbReference type="GO" id="GO:0160150">
    <property type="term" value="F:tRNA pseudouridine(13) synthase activity"/>
    <property type="evidence" value="ECO:0007669"/>
    <property type="project" value="UniProtKB-EC"/>
</dbReference>
<evidence type="ECO:0000259" key="5">
    <source>
        <dbReference type="PROSITE" id="PS50984"/>
    </source>
</evidence>
<dbReference type="EMBL" id="CP048029">
    <property type="protein sequence ID" value="QIK37618.1"/>
    <property type="molecule type" value="Genomic_DNA"/>
</dbReference>
<comment type="function">
    <text evidence="4">Responsible for synthesis of pseudouridine from uracil-13 in transfer RNAs.</text>
</comment>
<dbReference type="InterPro" id="IPR001656">
    <property type="entry name" value="PsdUridine_synth_TruD"/>
</dbReference>
<dbReference type="PANTHER" id="PTHR47811:SF1">
    <property type="entry name" value="TRNA PSEUDOURIDINE SYNTHASE D"/>
    <property type="match status" value="1"/>
</dbReference>
<dbReference type="PROSITE" id="PS01268">
    <property type="entry name" value="UPF0024"/>
    <property type="match status" value="1"/>
</dbReference>
<dbReference type="NCBIfam" id="NF002153">
    <property type="entry name" value="PRK00984.1-2"/>
    <property type="match status" value="1"/>
</dbReference>
<dbReference type="InterPro" id="IPR020119">
    <property type="entry name" value="PsdUridine_synth_TruD_CS"/>
</dbReference>
<evidence type="ECO:0000313" key="6">
    <source>
        <dbReference type="EMBL" id="QIK37618.1"/>
    </source>
</evidence>
<evidence type="ECO:0000313" key="7">
    <source>
        <dbReference type="Proteomes" id="UP000502699"/>
    </source>
</evidence>
<dbReference type="GO" id="GO:0005829">
    <property type="term" value="C:cytosol"/>
    <property type="evidence" value="ECO:0007669"/>
    <property type="project" value="TreeGrafter"/>
</dbReference>
<evidence type="ECO:0000256" key="3">
    <source>
        <dbReference type="ARBA" id="ARBA00023235"/>
    </source>
</evidence>
<dbReference type="AlphaFoldDB" id="A0A6G7VCN7"/>
<feature type="domain" description="TRUD" evidence="5">
    <location>
        <begin position="205"/>
        <end position="352"/>
    </location>
</feature>
<sequence length="390" mass="43161">MPASAGQCQGDDLRAYGLHRPRRGDCGLGGGTLDRDRGLSGSLGAGLPCWTAFADLPQAHGAPLGMGLLRVEPQDFRVSEVLGFTPMGEGDHCWLWVRKTGVNTEWVARRLAALSGLPVRDVGYAGLKDRWAVTEQWFSLPRKPGPEPDWGALAGEGIEVLAVHRHRRKLQRGALTGNRFHIRIRGVQIDPQALAERVSAIRVRGVPNYFGEQRFGLDEDNLRRAHALFVGDRRRATPHQRGLWLSAVRAQLFNEVLAERVRRGDWDQPRAGDCLQLDGNRSFFCAEQIDETLFRRVLHCDLHPTGPLWGKGELPTRGAVQALELAVAASLTPWPEGLAVQGLHQERRPLRLMAEGLVGEQVGDCLDLAFSLPRGGYATSLLRELIHWPV</sequence>
<dbReference type="GO" id="GO:0003723">
    <property type="term" value="F:RNA binding"/>
    <property type="evidence" value="ECO:0007669"/>
    <property type="project" value="InterPro"/>
</dbReference>
<dbReference type="KEGG" id="cjap:GWK36_06060"/>
<dbReference type="InterPro" id="IPR043165">
    <property type="entry name" value="TruD_insert_sf"/>
</dbReference>
<organism evidence="6 7">
    <name type="scientific">Caldichromatium japonicum</name>
    <dbReference type="NCBI Taxonomy" id="2699430"/>
    <lineage>
        <taxon>Bacteria</taxon>
        <taxon>Pseudomonadati</taxon>
        <taxon>Pseudomonadota</taxon>
        <taxon>Gammaproteobacteria</taxon>
        <taxon>Chromatiales</taxon>
        <taxon>Chromatiaceae</taxon>
        <taxon>Caldichromatium</taxon>
    </lineage>
</organism>
<keyword evidence="3 4" id="KW-0413">Isomerase</keyword>
<feature type="active site" description="Nucleophile" evidence="4">
    <location>
        <position position="129"/>
    </location>
</feature>
<accession>A0A6G7VCN7</accession>
<evidence type="ECO:0000256" key="2">
    <source>
        <dbReference type="ARBA" id="ARBA00022694"/>
    </source>
</evidence>
<dbReference type="Gene3D" id="3.30.2340.10">
    <property type="entry name" value="TruD, insertion domain"/>
    <property type="match status" value="1"/>
</dbReference>
<keyword evidence="2 4" id="KW-0819">tRNA processing</keyword>
<dbReference type="InterPro" id="IPR020103">
    <property type="entry name" value="PsdUridine_synth_cat_dom_sf"/>
</dbReference>
<dbReference type="InterPro" id="IPR011760">
    <property type="entry name" value="PsdUridine_synth_TruD_insert"/>
</dbReference>
<proteinExistence type="inferred from homology"/>
<dbReference type="Proteomes" id="UP000502699">
    <property type="component" value="Chromosome"/>
</dbReference>
<dbReference type="HAMAP" id="MF_01082">
    <property type="entry name" value="TruD"/>
    <property type="match status" value="1"/>
</dbReference>
<dbReference type="Pfam" id="PF01142">
    <property type="entry name" value="TruD"/>
    <property type="match status" value="2"/>
</dbReference>
<dbReference type="EC" id="5.4.99.27" evidence="4"/>
<comment type="catalytic activity">
    <reaction evidence="4">
        <text>uridine(13) in tRNA = pseudouridine(13) in tRNA</text>
        <dbReference type="Rhea" id="RHEA:42540"/>
        <dbReference type="Rhea" id="RHEA-COMP:10105"/>
        <dbReference type="Rhea" id="RHEA-COMP:10106"/>
        <dbReference type="ChEBI" id="CHEBI:65314"/>
        <dbReference type="ChEBI" id="CHEBI:65315"/>
        <dbReference type="EC" id="5.4.99.27"/>
    </reaction>
</comment>
<dbReference type="CDD" id="cd02575">
    <property type="entry name" value="PseudoU_synth_EcTruD"/>
    <property type="match status" value="1"/>
</dbReference>
<evidence type="ECO:0000256" key="4">
    <source>
        <dbReference type="HAMAP-Rule" id="MF_01082"/>
    </source>
</evidence>
<dbReference type="PANTHER" id="PTHR47811">
    <property type="entry name" value="TRNA PSEUDOURIDINE SYNTHASE D"/>
    <property type="match status" value="1"/>
</dbReference>
<reference evidence="7" key="1">
    <citation type="submission" date="2020-01" db="EMBL/GenBank/DDBJ databases">
        <title>Caldichromatium gen. nov., sp. nov., a thermophilic purple sulfur bacterium member of the family Chromatiaceae isolated from Nakabusa hot spring, Japan.</title>
        <authorList>
            <person name="Saini M.K."/>
            <person name="Hanada S."/>
            <person name="Tank M."/>
        </authorList>
    </citation>
    <scope>NUCLEOTIDE SEQUENCE [LARGE SCALE GENOMIC DNA]</scope>
    <source>
        <strain evidence="7">No.7</strain>
    </source>
</reference>
<dbReference type="SUPFAM" id="SSF55120">
    <property type="entry name" value="Pseudouridine synthase"/>
    <property type="match status" value="1"/>
</dbReference>
<dbReference type="InterPro" id="IPR050170">
    <property type="entry name" value="TruD_pseudoU_synthase"/>
</dbReference>
<comment type="similarity">
    <text evidence="1 4">Belongs to the pseudouridine synthase TruD family.</text>
</comment>
<dbReference type="PROSITE" id="PS50984">
    <property type="entry name" value="TRUD"/>
    <property type="match status" value="1"/>
</dbReference>